<evidence type="ECO:0000313" key="6">
    <source>
        <dbReference type="Proteomes" id="UP001431209"/>
    </source>
</evidence>
<protein>
    <submittedName>
        <fullName evidence="5">Phosphatidylinositol 3,5-bis phosphate 5-phosphatase</fullName>
    </submittedName>
</protein>
<organism evidence="5 6">
    <name type="scientific">Acrasis kona</name>
    <dbReference type="NCBI Taxonomy" id="1008807"/>
    <lineage>
        <taxon>Eukaryota</taxon>
        <taxon>Discoba</taxon>
        <taxon>Heterolobosea</taxon>
        <taxon>Tetramitia</taxon>
        <taxon>Eutetramitia</taxon>
        <taxon>Acrasidae</taxon>
        <taxon>Acrasis</taxon>
    </lineage>
</organism>
<proteinExistence type="predicted"/>
<keyword evidence="3" id="KW-0472">Membrane</keyword>
<gene>
    <name evidence="5" type="ORF">AKO1_009036</name>
</gene>
<dbReference type="PROSITE" id="PS50275">
    <property type="entry name" value="SAC"/>
    <property type="match status" value="1"/>
</dbReference>
<comment type="caution">
    <text evidence="5">The sequence shown here is derived from an EMBL/GenBank/DDBJ whole genome shotgun (WGS) entry which is preliminary data.</text>
</comment>
<dbReference type="Pfam" id="PF02383">
    <property type="entry name" value="Syja_N"/>
    <property type="match status" value="1"/>
</dbReference>
<dbReference type="AlphaFoldDB" id="A0AAW2ZKC5"/>
<comment type="subcellular location">
    <subcellularLocation>
        <location evidence="1">Endomembrane system</location>
    </subcellularLocation>
</comment>
<sequence>MISSTLEGGLKVRVKRAYGLLGFIKFTRGYYMILITDRHHVGEIGFNRIYEIRSTQVICVQKNGREDKNKNTFIKNLMKDDEQHYMESFLDMDLSSDFYFSYTYDLSRPLQQNMDPNVKKDATFQDDEMFVWNSFLTAPLSRSLKSGDFSPWVLPIVHGFYDQVRLNVVGRSVDIVLVARRSRYFAGTRYLKRGINDSGHVANHVETEQIVFDYNSIIPTEGTGLYSSFVQTRGSIPLYWSQTITTKMVNPKPDITVGKFDPLHTSARQHFSQLQRRHSCPVTCFDLVKQKEKRKEREAILGRAYQQCVQYLNQSLTDEKVLKYIAWDFKSSIKDKPERALNELAAFAEENLNVTGFFCSTSYTHPQGSSTQKGVVRTNCIDCLDRTNIVQFFIGKHAMGHQLHSMGVLDTTTFNLPQQRRQDINAPV</sequence>
<dbReference type="PANTHER" id="PTHR45738:SF5">
    <property type="entry name" value="POLYPHOSPHOINOSITIDE PHOSPHATASE"/>
    <property type="match status" value="1"/>
</dbReference>
<evidence type="ECO:0000259" key="4">
    <source>
        <dbReference type="PROSITE" id="PS50275"/>
    </source>
</evidence>
<dbReference type="GO" id="GO:0046856">
    <property type="term" value="P:phosphatidylinositol dephosphorylation"/>
    <property type="evidence" value="ECO:0007669"/>
    <property type="project" value="InterPro"/>
</dbReference>
<reference evidence="5 6" key="1">
    <citation type="submission" date="2024-03" db="EMBL/GenBank/DDBJ databases">
        <title>The Acrasis kona genome and developmental transcriptomes reveal deep origins of eukaryotic multicellular pathways.</title>
        <authorList>
            <person name="Sheikh S."/>
            <person name="Fu C.-J."/>
            <person name="Brown M.W."/>
            <person name="Baldauf S.L."/>
        </authorList>
    </citation>
    <scope>NUCLEOTIDE SEQUENCE [LARGE SCALE GENOMIC DNA]</scope>
    <source>
        <strain evidence="5 6">ATCC MYA-3509</strain>
    </source>
</reference>
<dbReference type="GO" id="GO:0043813">
    <property type="term" value="F:phosphatidylinositol-3,5-bisphosphate 5-phosphatase activity"/>
    <property type="evidence" value="ECO:0007669"/>
    <property type="project" value="InterPro"/>
</dbReference>
<dbReference type="GO" id="GO:0012505">
    <property type="term" value="C:endomembrane system"/>
    <property type="evidence" value="ECO:0007669"/>
    <property type="project" value="UniProtKB-SubCell"/>
</dbReference>
<evidence type="ECO:0000256" key="1">
    <source>
        <dbReference type="ARBA" id="ARBA00004308"/>
    </source>
</evidence>
<dbReference type="InterPro" id="IPR002013">
    <property type="entry name" value="SAC_dom"/>
</dbReference>
<dbReference type="InterPro" id="IPR043573">
    <property type="entry name" value="Fig4-like"/>
</dbReference>
<dbReference type="PANTHER" id="PTHR45738">
    <property type="entry name" value="POLYPHOSPHOINOSITIDE PHOSPHATASE"/>
    <property type="match status" value="1"/>
</dbReference>
<evidence type="ECO:0000313" key="5">
    <source>
        <dbReference type="EMBL" id="KAL0489134.1"/>
    </source>
</evidence>
<keyword evidence="6" id="KW-1185">Reference proteome</keyword>
<accession>A0AAW2ZKC5</accession>
<keyword evidence="2" id="KW-0378">Hydrolase</keyword>
<dbReference type="Proteomes" id="UP001431209">
    <property type="component" value="Unassembled WGS sequence"/>
</dbReference>
<name>A0AAW2ZKC5_9EUKA</name>
<dbReference type="EMBL" id="JAOPGA020001514">
    <property type="protein sequence ID" value="KAL0489134.1"/>
    <property type="molecule type" value="Genomic_DNA"/>
</dbReference>
<evidence type="ECO:0000256" key="2">
    <source>
        <dbReference type="ARBA" id="ARBA00022801"/>
    </source>
</evidence>
<evidence type="ECO:0000256" key="3">
    <source>
        <dbReference type="ARBA" id="ARBA00023136"/>
    </source>
</evidence>
<feature type="domain" description="SAC" evidence="4">
    <location>
        <begin position="89"/>
        <end position="412"/>
    </location>
</feature>